<keyword evidence="2" id="KW-1185">Reference proteome</keyword>
<reference evidence="1 2" key="1">
    <citation type="submission" date="2015-02" db="EMBL/GenBank/DDBJ databases">
        <authorList>
            <person name="Chooi Y.-H."/>
        </authorList>
    </citation>
    <scope>NUCLEOTIDE SEQUENCE [LARGE SCALE GENOMIC DNA]</scope>
    <source>
        <strain evidence="1">E3</strain>
    </source>
</reference>
<dbReference type="Proteomes" id="UP000039324">
    <property type="component" value="Unassembled WGS sequence"/>
</dbReference>
<proteinExistence type="predicted"/>
<protein>
    <submittedName>
        <fullName evidence="1">Uncharacterized protein</fullName>
    </submittedName>
</protein>
<evidence type="ECO:0000313" key="1">
    <source>
        <dbReference type="EMBL" id="CEO94353.1"/>
    </source>
</evidence>
<gene>
    <name evidence="1" type="ORF">PBRA_000138</name>
</gene>
<dbReference type="AlphaFoldDB" id="A0A0G4IGM9"/>
<evidence type="ECO:0000313" key="2">
    <source>
        <dbReference type="Proteomes" id="UP000039324"/>
    </source>
</evidence>
<dbReference type="EMBL" id="CDSF01000001">
    <property type="protein sequence ID" value="CEO94353.1"/>
    <property type="molecule type" value="Genomic_DNA"/>
</dbReference>
<sequence>MCPGKPVQAIRRVLHRGFGRLPSLVVATASWVEHLEEGEHCASGCMRPLMAGRDSGMHLGRQWLYDVVVLEYPVLMLNGFDLSSKICSSGRMGEGVPRLVVQTGNPDLPNKVDTSSWGECRQEGVAGLSRC</sequence>
<accession>A0A0G4IGM9</accession>
<organism evidence="1 2">
    <name type="scientific">Plasmodiophora brassicae</name>
    <name type="common">Clubroot disease agent</name>
    <dbReference type="NCBI Taxonomy" id="37360"/>
    <lineage>
        <taxon>Eukaryota</taxon>
        <taxon>Sar</taxon>
        <taxon>Rhizaria</taxon>
        <taxon>Endomyxa</taxon>
        <taxon>Phytomyxea</taxon>
        <taxon>Plasmodiophorida</taxon>
        <taxon>Plasmodiophoridae</taxon>
        <taxon>Plasmodiophora</taxon>
    </lineage>
</organism>
<name>A0A0G4IGM9_PLABS</name>